<name>A0A8S9L6T7_BRACR</name>
<organism evidence="2">
    <name type="scientific">Brassica cretica</name>
    <name type="common">Mustard</name>
    <dbReference type="NCBI Taxonomy" id="69181"/>
    <lineage>
        <taxon>Eukaryota</taxon>
        <taxon>Viridiplantae</taxon>
        <taxon>Streptophyta</taxon>
        <taxon>Embryophyta</taxon>
        <taxon>Tracheophyta</taxon>
        <taxon>Spermatophyta</taxon>
        <taxon>Magnoliopsida</taxon>
        <taxon>eudicotyledons</taxon>
        <taxon>Gunneridae</taxon>
        <taxon>Pentapetalae</taxon>
        <taxon>rosids</taxon>
        <taxon>malvids</taxon>
        <taxon>Brassicales</taxon>
        <taxon>Brassicaceae</taxon>
        <taxon>Brassiceae</taxon>
        <taxon>Brassica</taxon>
    </lineage>
</organism>
<evidence type="ECO:0000256" key="1">
    <source>
        <dbReference type="SAM" id="MobiDB-lite"/>
    </source>
</evidence>
<feature type="region of interest" description="Disordered" evidence="1">
    <location>
        <begin position="1"/>
        <end position="40"/>
    </location>
</feature>
<gene>
    <name evidence="2" type="ORF">F2Q70_00027099</name>
</gene>
<dbReference type="AlphaFoldDB" id="A0A8S9L6T7"/>
<comment type="caution">
    <text evidence="2">The sequence shown here is derived from an EMBL/GenBank/DDBJ whole genome shotgun (WGS) entry which is preliminary data.</text>
</comment>
<feature type="compositionally biased region" description="Basic residues" evidence="1">
    <location>
        <begin position="1"/>
        <end position="13"/>
    </location>
</feature>
<evidence type="ECO:0000313" key="2">
    <source>
        <dbReference type="EMBL" id="KAF2601691.1"/>
    </source>
</evidence>
<reference evidence="2" key="1">
    <citation type="submission" date="2019-12" db="EMBL/GenBank/DDBJ databases">
        <title>Genome sequencing and annotation of Brassica cretica.</title>
        <authorList>
            <person name="Studholme D.J."/>
            <person name="Sarris P.F."/>
        </authorList>
    </citation>
    <scope>NUCLEOTIDE SEQUENCE</scope>
    <source>
        <strain evidence="2">PFS-102/07</strain>
        <tissue evidence="2">Leaf</tissue>
    </source>
</reference>
<protein>
    <submittedName>
        <fullName evidence="2">Uncharacterized protein</fullName>
    </submittedName>
</protein>
<accession>A0A8S9L6T7</accession>
<proteinExistence type="predicted"/>
<sequence>MSSRRSRRGRGGRATRSCDRGATTEISKSTYYKGRGVETEEDTLKTLERATHLHRSRCLPTFRFFLYQSRMGLKGPEPVARIRAREGVAEVAEIVQQEAEIAELPQRSRSRLTIKEEEWKQRRTR</sequence>
<dbReference type="EMBL" id="QGKY02000094">
    <property type="protein sequence ID" value="KAF2601691.1"/>
    <property type="molecule type" value="Genomic_DNA"/>
</dbReference>